<dbReference type="EMBL" id="VUJU01011731">
    <property type="protein sequence ID" value="KAF0710120.1"/>
    <property type="molecule type" value="Genomic_DNA"/>
</dbReference>
<protein>
    <submittedName>
        <fullName evidence="1">Uncharacterized protein</fullName>
    </submittedName>
</protein>
<gene>
    <name evidence="1" type="ORF">FWK35_00031078</name>
</gene>
<reference evidence="1 2" key="1">
    <citation type="submission" date="2019-08" db="EMBL/GenBank/DDBJ databases">
        <title>Whole genome of Aphis craccivora.</title>
        <authorList>
            <person name="Voronova N.V."/>
            <person name="Shulinski R.S."/>
            <person name="Bandarenka Y.V."/>
            <person name="Zhorov D.G."/>
            <person name="Warner D."/>
        </authorList>
    </citation>
    <scope>NUCLEOTIDE SEQUENCE [LARGE SCALE GENOMIC DNA]</scope>
    <source>
        <strain evidence="1">180601</strain>
        <tissue evidence="1">Whole Body</tissue>
    </source>
</reference>
<evidence type="ECO:0000313" key="1">
    <source>
        <dbReference type="EMBL" id="KAF0710120.1"/>
    </source>
</evidence>
<name>A0A6G0VUI8_APHCR</name>
<comment type="caution">
    <text evidence="1">The sequence shown here is derived from an EMBL/GenBank/DDBJ whole genome shotgun (WGS) entry which is preliminary data.</text>
</comment>
<evidence type="ECO:0000313" key="2">
    <source>
        <dbReference type="Proteomes" id="UP000478052"/>
    </source>
</evidence>
<dbReference type="OrthoDB" id="6780031at2759"/>
<keyword evidence="2" id="KW-1185">Reference proteome</keyword>
<dbReference type="AlphaFoldDB" id="A0A6G0VUI8"/>
<dbReference type="Proteomes" id="UP000478052">
    <property type="component" value="Unassembled WGS sequence"/>
</dbReference>
<proteinExistence type="predicted"/>
<sequence>MEDHAYSLSVAPLTQSDEDVIIMADSPDRACTMLTHPEEAASGFTYIVYSSDCDDVDTDPNYIPLNNLETPVDPLCTAEVETHHNTGHRNQEITLRKRRMSTNEKYTRQVKIKEAQNKKQIDKYPIKLKTCDGKCKKQCPLLSDEHQKEICRVYSLTHPELKVKISICKKTFLQTLGYTNDSVITELVAVMERDSCGQYVTENRDNVNQATNSVLELHKTKANKSNAEYKKDSQEEENYETRHYSMDLQKVILLPYLPNIKASYFTSRLVVFNETFATIKKEAYSQAINNKKAGNQLTHFKLTNIVMVRFVEGSFSFEYKTDFDEDLTELDFIQKSALKNMVNYPDSQEGQRALVSFMSDNRKLFWQTLPESENF</sequence>
<accession>A0A6G0VUI8</accession>
<organism evidence="1 2">
    <name type="scientific">Aphis craccivora</name>
    <name type="common">Cowpea aphid</name>
    <dbReference type="NCBI Taxonomy" id="307492"/>
    <lineage>
        <taxon>Eukaryota</taxon>
        <taxon>Metazoa</taxon>
        <taxon>Ecdysozoa</taxon>
        <taxon>Arthropoda</taxon>
        <taxon>Hexapoda</taxon>
        <taxon>Insecta</taxon>
        <taxon>Pterygota</taxon>
        <taxon>Neoptera</taxon>
        <taxon>Paraneoptera</taxon>
        <taxon>Hemiptera</taxon>
        <taxon>Sternorrhyncha</taxon>
        <taxon>Aphidomorpha</taxon>
        <taxon>Aphidoidea</taxon>
        <taxon>Aphididae</taxon>
        <taxon>Aphidini</taxon>
        <taxon>Aphis</taxon>
        <taxon>Aphis</taxon>
    </lineage>
</organism>